<evidence type="ECO:0000313" key="3">
    <source>
        <dbReference type="Proteomes" id="UP000000763"/>
    </source>
</evidence>
<sequence length="83" mass="8710">MERKEPEDFPTQGVAGANFASQDKDKGGSKNMGVSGCKKISPPIWSCINHQCQAMVLFGRVPGVADSAKNPGGLHPTMSNAPP</sequence>
<accession>Q6AUD6</accession>
<reference evidence="3" key="1">
    <citation type="journal article" date="2005" name="Nature">
        <title>The map-based sequence of the rice genome.</title>
        <authorList>
            <consortium name="International rice genome sequencing project (IRGSP)"/>
            <person name="Matsumoto T."/>
            <person name="Wu J."/>
            <person name="Kanamori H."/>
            <person name="Katayose Y."/>
            <person name="Fujisawa M."/>
            <person name="Namiki N."/>
            <person name="Mizuno H."/>
            <person name="Yamamoto K."/>
            <person name="Antonio B.A."/>
            <person name="Baba T."/>
            <person name="Sakata K."/>
            <person name="Nagamura Y."/>
            <person name="Aoki H."/>
            <person name="Arikawa K."/>
            <person name="Arita K."/>
            <person name="Bito T."/>
            <person name="Chiden Y."/>
            <person name="Fujitsuka N."/>
            <person name="Fukunaka R."/>
            <person name="Hamada M."/>
            <person name="Harada C."/>
            <person name="Hayashi A."/>
            <person name="Hijishita S."/>
            <person name="Honda M."/>
            <person name="Hosokawa S."/>
            <person name="Ichikawa Y."/>
            <person name="Idonuma A."/>
            <person name="Iijima M."/>
            <person name="Ikeda M."/>
            <person name="Ikeno M."/>
            <person name="Ito K."/>
            <person name="Ito S."/>
            <person name="Ito T."/>
            <person name="Ito Y."/>
            <person name="Ito Y."/>
            <person name="Iwabuchi A."/>
            <person name="Kamiya K."/>
            <person name="Karasawa W."/>
            <person name="Kurita K."/>
            <person name="Katagiri S."/>
            <person name="Kikuta A."/>
            <person name="Kobayashi H."/>
            <person name="Kobayashi N."/>
            <person name="Machita K."/>
            <person name="Maehara T."/>
            <person name="Masukawa M."/>
            <person name="Mizubayashi T."/>
            <person name="Mukai Y."/>
            <person name="Nagasaki H."/>
            <person name="Nagata Y."/>
            <person name="Naito S."/>
            <person name="Nakashima M."/>
            <person name="Nakama Y."/>
            <person name="Nakamichi Y."/>
            <person name="Nakamura M."/>
            <person name="Meguro A."/>
            <person name="Negishi M."/>
            <person name="Ohta I."/>
            <person name="Ohta T."/>
            <person name="Okamoto M."/>
            <person name="Ono N."/>
            <person name="Saji S."/>
            <person name="Sakaguchi M."/>
            <person name="Sakai K."/>
            <person name="Shibata M."/>
            <person name="Shimokawa T."/>
            <person name="Song J."/>
            <person name="Takazaki Y."/>
            <person name="Terasawa K."/>
            <person name="Tsugane M."/>
            <person name="Tsuji K."/>
            <person name="Ueda S."/>
            <person name="Waki K."/>
            <person name="Yamagata H."/>
            <person name="Yamamoto M."/>
            <person name="Yamamoto S."/>
            <person name="Yamane H."/>
            <person name="Yoshiki S."/>
            <person name="Yoshihara R."/>
            <person name="Yukawa K."/>
            <person name="Zhong H."/>
            <person name="Yano M."/>
            <person name="Yuan Q."/>
            <person name="Ouyang S."/>
            <person name="Liu J."/>
            <person name="Jones K.M."/>
            <person name="Gansberger K."/>
            <person name="Moffat K."/>
            <person name="Hill J."/>
            <person name="Bera J."/>
            <person name="Fadrosh D."/>
            <person name="Jin S."/>
            <person name="Johri S."/>
            <person name="Kim M."/>
            <person name="Overton L."/>
            <person name="Reardon M."/>
            <person name="Tsitrin T."/>
            <person name="Vuong H."/>
            <person name="Weaver B."/>
            <person name="Ciecko A."/>
            <person name="Tallon L."/>
            <person name="Jackson J."/>
            <person name="Pai G."/>
            <person name="Aken S.V."/>
            <person name="Utterback T."/>
            <person name="Reidmuller S."/>
            <person name="Feldblyum T."/>
            <person name="Hsiao J."/>
            <person name="Zismann V."/>
            <person name="Iobst S."/>
            <person name="de Vazeille A.R."/>
            <person name="Buell C.R."/>
            <person name="Ying K."/>
            <person name="Li Y."/>
            <person name="Lu T."/>
            <person name="Huang Y."/>
            <person name="Zhao Q."/>
            <person name="Feng Q."/>
            <person name="Zhang L."/>
            <person name="Zhu J."/>
            <person name="Weng Q."/>
            <person name="Mu J."/>
            <person name="Lu Y."/>
            <person name="Fan D."/>
            <person name="Liu Y."/>
            <person name="Guan J."/>
            <person name="Zhang Y."/>
            <person name="Yu S."/>
            <person name="Liu X."/>
            <person name="Zhang Y."/>
            <person name="Hong G."/>
            <person name="Han B."/>
            <person name="Choisne N."/>
            <person name="Demange N."/>
            <person name="Orjeda G."/>
            <person name="Samain S."/>
            <person name="Cattolico L."/>
            <person name="Pelletier E."/>
            <person name="Couloux A."/>
            <person name="Segurens B."/>
            <person name="Wincker P."/>
            <person name="D'Hont A."/>
            <person name="Scarpelli C."/>
            <person name="Weissenbach J."/>
            <person name="Salanoubat M."/>
            <person name="Quetier F."/>
            <person name="Yu Y."/>
            <person name="Kim H.R."/>
            <person name="Rambo T."/>
            <person name="Currie J."/>
            <person name="Collura K."/>
            <person name="Luo M."/>
            <person name="Yang T."/>
            <person name="Ammiraju J.S.S."/>
            <person name="Engler F."/>
            <person name="Soderlund C."/>
            <person name="Wing R.A."/>
            <person name="Palmer L.E."/>
            <person name="de la Bastide M."/>
            <person name="Spiegel L."/>
            <person name="Nascimento L."/>
            <person name="Zutavern T."/>
            <person name="O'Shaughnessy A."/>
            <person name="Dike S."/>
            <person name="Dedhia N."/>
            <person name="Preston R."/>
            <person name="Balija V."/>
            <person name="McCombie W.R."/>
            <person name="Chow T."/>
            <person name="Chen H."/>
            <person name="Chung M."/>
            <person name="Chen C."/>
            <person name="Shaw J."/>
            <person name="Wu H."/>
            <person name="Hsiao K."/>
            <person name="Chao Y."/>
            <person name="Chu M."/>
            <person name="Cheng C."/>
            <person name="Hour A."/>
            <person name="Lee P."/>
            <person name="Lin S."/>
            <person name="Lin Y."/>
            <person name="Liou J."/>
            <person name="Liu S."/>
            <person name="Hsing Y."/>
            <person name="Raghuvanshi S."/>
            <person name="Mohanty A."/>
            <person name="Bharti A.K."/>
            <person name="Gaur A."/>
            <person name="Gupta V."/>
            <person name="Kumar D."/>
            <person name="Ravi V."/>
            <person name="Vij S."/>
            <person name="Kapur A."/>
            <person name="Khurana P."/>
            <person name="Khurana P."/>
            <person name="Khurana J.P."/>
            <person name="Tyagi A.K."/>
            <person name="Gaikwad K."/>
            <person name="Singh A."/>
            <person name="Dalal V."/>
            <person name="Srivastava S."/>
            <person name="Dixit A."/>
            <person name="Pal A.K."/>
            <person name="Ghazi I.A."/>
            <person name="Yadav M."/>
            <person name="Pandit A."/>
            <person name="Bhargava A."/>
            <person name="Sureshbabu K."/>
            <person name="Batra K."/>
            <person name="Sharma T.R."/>
            <person name="Mohapatra T."/>
            <person name="Singh N.K."/>
            <person name="Messing J."/>
            <person name="Nelson A.B."/>
            <person name="Fuks G."/>
            <person name="Kavchok S."/>
            <person name="Keizer G."/>
            <person name="Linton E."/>
            <person name="Llaca V."/>
            <person name="Song R."/>
            <person name="Tanyolac B."/>
            <person name="Young S."/>
            <person name="Ho-Il K."/>
            <person name="Hahn J.H."/>
            <person name="Sangsakoo G."/>
            <person name="Vanavichit A."/>
            <person name="de Mattos Luiz.A.T."/>
            <person name="Zimmer P.D."/>
            <person name="Malone G."/>
            <person name="Dellagostin O."/>
            <person name="de Oliveira A.C."/>
            <person name="Bevan M."/>
            <person name="Bancroft I."/>
            <person name="Minx P."/>
            <person name="Cordum H."/>
            <person name="Wilson R."/>
            <person name="Cheng Z."/>
            <person name="Jin W."/>
            <person name="Jiang J."/>
            <person name="Leong S.A."/>
            <person name="Iwama H."/>
            <person name="Gojobori T."/>
            <person name="Itoh T."/>
            <person name="Niimura Y."/>
            <person name="Fujii Y."/>
            <person name="Habara T."/>
            <person name="Sakai H."/>
            <person name="Sato Y."/>
            <person name="Wilson G."/>
            <person name="Kumar K."/>
            <person name="McCouch S."/>
            <person name="Juretic N."/>
            <person name="Hoen D."/>
            <person name="Wright S."/>
            <person name="Bruskiewich R."/>
            <person name="Bureau T."/>
            <person name="Miyao A."/>
            <person name="Hirochika H."/>
            <person name="Nishikawa T."/>
            <person name="Kadowaki K."/>
            <person name="Sugiura M."/>
            <person name="Burr B."/>
            <person name="Sasaki T."/>
        </authorList>
    </citation>
    <scope>NUCLEOTIDE SEQUENCE [LARGE SCALE GENOMIC DNA]</scope>
    <source>
        <strain evidence="3">cv. Nipponbare</strain>
    </source>
</reference>
<dbReference type="AlphaFoldDB" id="Q6AUD6"/>
<dbReference type="EMBL" id="AC129717">
    <property type="protein sequence ID" value="AAT85185.1"/>
    <property type="molecule type" value="Genomic_DNA"/>
</dbReference>
<evidence type="ECO:0000313" key="2">
    <source>
        <dbReference type="EMBL" id="AAT85185.1"/>
    </source>
</evidence>
<name>Q6AUD6_ORYSJ</name>
<protein>
    <submittedName>
        <fullName evidence="2">Uncharacterized protein</fullName>
    </submittedName>
</protein>
<organism evidence="2 3">
    <name type="scientific">Oryza sativa subsp. japonica</name>
    <name type="common">Rice</name>
    <dbReference type="NCBI Taxonomy" id="39947"/>
    <lineage>
        <taxon>Eukaryota</taxon>
        <taxon>Viridiplantae</taxon>
        <taxon>Streptophyta</taxon>
        <taxon>Embryophyta</taxon>
        <taxon>Tracheophyta</taxon>
        <taxon>Spermatophyta</taxon>
        <taxon>Magnoliopsida</taxon>
        <taxon>Liliopsida</taxon>
        <taxon>Poales</taxon>
        <taxon>Poaceae</taxon>
        <taxon>BOP clade</taxon>
        <taxon>Oryzoideae</taxon>
        <taxon>Oryzeae</taxon>
        <taxon>Oryzinae</taxon>
        <taxon>Oryza</taxon>
        <taxon>Oryza sativa</taxon>
    </lineage>
</organism>
<gene>
    <name evidence="2" type="primary">OSJNBa0079H23.6</name>
</gene>
<reference evidence="3" key="2">
    <citation type="journal article" date="2008" name="Nucleic Acids Res.">
        <title>The rice annotation project database (RAP-DB): 2008 update.</title>
        <authorList>
            <consortium name="The rice annotation project (RAP)"/>
        </authorList>
    </citation>
    <scope>GENOME REANNOTATION</scope>
    <source>
        <strain evidence="3">cv. Nipponbare</strain>
    </source>
</reference>
<dbReference type="Proteomes" id="UP000000763">
    <property type="component" value="Chromosome 5"/>
</dbReference>
<proteinExistence type="predicted"/>
<feature type="region of interest" description="Disordered" evidence="1">
    <location>
        <begin position="1"/>
        <end position="35"/>
    </location>
</feature>
<evidence type="ECO:0000256" key="1">
    <source>
        <dbReference type="SAM" id="MobiDB-lite"/>
    </source>
</evidence>